<dbReference type="RefSeq" id="WP_307563975.1">
    <property type="nucleotide sequence ID" value="NZ_JAUSQU010000001.1"/>
</dbReference>
<accession>A0ABT9QJU9</accession>
<feature type="compositionally biased region" description="Pro residues" evidence="1">
    <location>
        <begin position="326"/>
        <end position="336"/>
    </location>
</feature>
<dbReference type="Proteomes" id="UP001225356">
    <property type="component" value="Unassembled WGS sequence"/>
</dbReference>
<sequence length="336" mass="35166">MRASWFAPVAGVILLAGCGQGGALVAPGSPDVDMRAVAERWRATGLSEEWVRGFVPQEALTVLGKDVRFTGRSKLAFLAGKWERHADLPDGAPSHGEIRWRDGTTMTSPMLRASAAYEQMSVPNPHQKCAPGECGLLTVIGARLGEVRIQTSRGPAVVPAWQFSVRDVPGTFSRVAIAPTARSSLPPALGAAEVNGYRPGEGTTVRLEYMSGSCDEPQGVRSFETDDLVVVDLDVETAEGACTAVGLVGTTEVTLAKPLGDRIMLDASSGLPVPYGVERFPAVPPPDASLSSPTPDISLLSPTPDASLPSPAPLSPTPDASLPRHAPLPPWSPSPG</sequence>
<gene>
    <name evidence="2" type="ORF">J2853_006246</name>
</gene>
<dbReference type="EMBL" id="JAUSQU010000001">
    <property type="protein sequence ID" value="MDP9847035.1"/>
    <property type="molecule type" value="Genomic_DNA"/>
</dbReference>
<evidence type="ECO:0000313" key="3">
    <source>
        <dbReference type="Proteomes" id="UP001225356"/>
    </source>
</evidence>
<evidence type="ECO:0000256" key="1">
    <source>
        <dbReference type="SAM" id="MobiDB-lite"/>
    </source>
</evidence>
<keyword evidence="3" id="KW-1185">Reference proteome</keyword>
<evidence type="ECO:0000313" key="2">
    <source>
        <dbReference type="EMBL" id="MDP9847035.1"/>
    </source>
</evidence>
<reference evidence="2 3" key="1">
    <citation type="submission" date="2023-07" db="EMBL/GenBank/DDBJ databases">
        <title>Sequencing the genomes of 1000 actinobacteria strains.</title>
        <authorList>
            <person name="Klenk H.-P."/>
        </authorList>
    </citation>
    <scope>NUCLEOTIDE SEQUENCE [LARGE SCALE GENOMIC DNA]</scope>
    <source>
        <strain evidence="2 3">DSM 46740</strain>
    </source>
</reference>
<dbReference type="PROSITE" id="PS51257">
    <property type="entry name" value="PROKAR_LIPOPROTEIN"/>
    <property type="match status" value="1"/>
</dbReference>
<protein>
    <recommendedName>
        <fullName evidence="4">Lipoprotein</fullName>
    </recommendedName>
</protein>
<organism evidence="2 3">
    <name type="scientific">Streptosporangium lutulentum</name>
    <dbReference type="NCBI Taxonomy" id="1461250"/>
    <lineage>
        <taxon>Bacteria</taxon>
        <taxon>Bacillati</taxon>
        <taxon>Actinomycetota</taxon>
        <taxon>Actinomycetes</taxon>
        <taxon>Streptosporangiales</taxon>
        <taxon>Streptosporangiaceae</taxon>
        <taxon>Streptosporangium</taxon>
    </lineage>
</organism>
<proteinExistence type="predicted"/>
<feature type="region of interest" description="Disordered" evidence="1">
    <location>
        <begin position="284"/>
        <end position="336"/>
    </location>
</feature>
<comment type="caution">
    <text evidence="2">The sequence shown here is derived from an EMBL/GenBank/DDBJ whole genome shotgun (WGS) entry which is preliminary data.</text>
</comment>
<feature type="compositionally biased region" description="Low complexity" evidence="1">
    <location>
        <begin position="298"/>
        <end position="309"/>
    </location>
</feature>
<name>A0ABT9QJU9_9ACTN</name>
<evidence type="ECO:0008006" key="4">
    <source>
        <dbReference type="Google" id="ProtNLM"/>
    </source>
</evidence>